<dbReference type="AlphaFoldDB" id="A0A838L5E7"/>
<sequence length="157" mass="17476">MMMTPIEEFAVAAHMRALMSLFEGEGPEHNRILYQAVIGFDVDLVGRRCREIDAADADGVIAIFDPDAIMDGPLHVGICMRDREMVRLDLGQLWMGRDPRAVLVANRGHFKVEDGRFVERPGKPTADLTRGKGRARRRLAELVSIRCGDGVVTMSID</sequence>
<dbReference type="Proteomes" id="UP000570166">
    <property type="component" value="Unassembled WGS sequence"/>
</dbReference>
<keyword evidence="2" id="KW-1185">Reference proteome</keyword>
<dbReference type="EMBL" id="JACEIB010000003">
    <property type="protein sequence ID" value="MBA2933915.1"/>
    <property type="molecule type" value="Genomic_DNA"/>
</dbReference>
<evidence type="ECO:0000313" key="2">
    <source>
        <dbReference type="Proteomes" id="UP000570166"/>
    </source>
</evidence>
<dbReference type="SUPFAM" id="SSF54427">
    <property type="entry name" value="NTF2-like"/>
    <property type="match status" value="1"/>
</dbReference>
<comment type="caution">
    <text evidence="1">The sequence shown here is derived from an EMBL/GenBank/DDBJ whole genome shotgun (WGS) entry which is preliminary data.</text>
</comment>
<organism evidence="1 2">
    <name type="scientific">Sphingomonas chungangi</name>
    <dbReference type="NCBI Taxonomy" id="2683589"/>
    <lineage>
        <taxon>Bacteria</taxon>
        <taxon>Pseudomonadati</taxon>
        <taxon>Pseudomonadota</taxon>
        <taxon>Alphaproteobacteria</taxon>
        <taxon>Sphingomonadales</taxon>
        <taxon>Sphingomonadaceae</taxon>
        <taxon>Sphingomonas</taxon>
    </lineage>
</organism>
<dbReference type="InterPro" id="IPR032710">
    <property type="entry name" value="NTF2-like_dom_sf"/>
</dbReference>
<evidence type="ECO:0000313" key="1">
    <source>
        <dbReference type="EMBL" id="MBA2933915.1"/>
    </source>
</evidence>
<protein>
    <submittedName>
        <fullName evidence="1">Uncharacterized protein</fullName>
    </submittedName>
</protein>
<accession>A0A838L5E7</accession>
<reference evidence="1 2" key="1">
    <citation type="submission" date="2020-07" db="EMBL/GenBank/DDBJ databases">
        <authorList>
            <person name="Sun Q."/>
        </authorList>
    </citation>
    <scope>NUCLEOTIDE SEQUENCE [LARGE SCALE GENOMIC DNA]</scope>
    <source>
        <strain evidence="1 2">CGMCC 1.13654</strain>
    </source>
</reference>
<dbReference type="RefSeq" id="WP_160363703.1">
    <property type="nucleotide sequence ID" value="NZ_JACEIB010000003.1"/>
</dbReference>
<name>A0A838L5E7_9SPHN</name>
<gene>
    <name evidence="1" type="ORF">HZF05_07350</name>
</gene>
<proteinExistence type="predicted"/>